<dbReference type="KEGG" id="ngr:NAEGRDRAFT_78040"/>
<proteinExistence type="predicted"/>
<feature type="transmembrane region" description="Helical" evidence="1">
    <location>
        <begin position="396"/>
        <end position="415"/>
    </location>
</feature>
<dbReference type="OrthoDB" id="2503993at2759"/>
<evidence type="ECO:0000313" key="3">
    <source>
        <dbReference type="EMBL" id="EFC49716.1"/>
    </source>
</evidence>
<dbReference type="PROSITE" id="PS51257">
    <property type="entry name" value="PROKAR_LIPOPROTEIN"/>
    <property type="match status" value="1"/>
</dbReference>
<gene>
    <name evidence="3" type="ORF">NAEGRDRAFT_78040</name>
</gene>
<sequence>MYKTLLSAACVLFFACMVTAITLPATPLTTRIYLGGSFNTLNGTKYNNIAYYDLKESALKAMENGTDGEVKVVNVDVYGNVYIGGAFTQVGTKKTGPVAIWNIYTAAWIDTGLSSSDFVAGSVVTAIDTDCTSLPDSMSISGLFPCDIFVGGNFKASVSGSTATNFLYYHNKNKKWETQTAVNATSVTVVAKNEYQLITYNKVYYGGKFYDANGKEFGLAIYDTTNSPGVWTLVDGATGVTDIYYNPNIFSTDNIFVAATSFAKTECKGVCNYNHKSAAWSADAGSVTTGAVNKIRYIKGLSASNVGSIFAGGNVKRDGTGDYAVIGTNYPKETVLGMDICGLFSQYTITGCKSGSVAVGGQNFLKFYDANANSWKSLLSETGFVVNSIYVKTSSAVTSTVSFALMAVVAIVCFFF</sequence>
<accession>D2V0G5</accession>
<evidence type="ECO:0000313" key="4">
    <source>
        <dbReference type="Proteomes" id="UP000006671"/>
    </source>
</evidence>
<keyword evidence="2" id="KW-0732">Signal</keyword>
<keyword evidence="4" id="KW-1185">Reference proteome</keyword>
<protein>
    <submittedName>
        <fullName evidence="3">Predicted protein</fullName>
    </submittedName>
</protein>
<evidence type="ECO:0000256" key="2">
    <source>
        <dbReference type="SAM" id="SignalP"/>
    </source>
</evidence>
<dbReference type="GO" id="GO:1902929">
    <property type="term" value="C:plasma membrane of growing cell tip"/>
    <property type="evidence" value="ECO:0007669"/>
    <property type="project" value="TreeGrafter"/>
</dbReference>
<dbReference type="InParanoid" id="D2V0G5"/>
<keyword evidence="1" id="KW-0472">Membrane</keyword>
<dbReference type="PANTHER" id="PTHR31778:SF2">
    <property type="entry name" value="BUD SITE SELECTION PROTEIN RAX2"/>
    <property type="match status" value="1"/>
</dbReference>
<dbReference type="EMBL" id="GG738847">
    <property type="protein sequence ID" value="EFC49716.1"/>
    <property type="molecule type" value="Genomic_DNA"/>
</dbReference>
<dbReference type="GeneID" id="8862785"/>
<dbReference type="PANTHER" id="PTHR31778">
    <property type="entry name" value="BUD SITE SELECTION PROTEIN RAX2"/>
    <property type="match status" value="1"/>
</dbReference>
<feature type="signal peptide" evidence="2">
    <location>
        <begin position="1"/>
        <end position="20"/>
    </location>
</feature>
<dbReference type="RefSeq" id="XP_002682460.1">
    <property type="nucleotide sequence ID" value="XM_002682414.1"/>
</dbReference>
<dbReference type="Proteomes" id="UP000006671">
    <property type="component" value="Unassembled WGS sequence"/>
</dbReference>
<reference evidence="3 4" key="1">
    <citation type="journal article" date="2010" name="Cell">
        <title>The genome of Naegleria gruberi illuminates early eukaryotic versatility.</title>
        <authorList>
            <person name="Fritz-Laylin L.K."/>
            <person name="Prochnik S.E."/>
            <person name="Ginger M.L."/>
            <person name="Dacks J.B."/>
            <person name="Carpenter M.L."/>
            <person name="Field M.C."/>
            <person name="Kuo A."/>
            <person name="Paredez A."/>
            <person name="Chapman J."/>
            <person name="Pham J."/>
            <person name="Shu S."/>
            <person name="Neupane R."/>
            <person name="Cipriano M."/>
            <person name="Mancuso J."/>
            <person name="Tu H."/>
            <person name="Salamov A."/>
            <person name="Lindquist E."/>
            <person name="Shapiro H."/>
            <person name="Lucas S."/>
            <person name="Grigoriev I.V."/>
            <person name="Cande W.Z."/>
            <person name="Fulton C."/>
            <person name="Rokhsar D.S."/>
            <person name="Dawson S.C."/>
        </authorList>
    </citation>
    <scope>NUCLEOTIDE SEQUENCE [LARGE SCALE GENOMIC DNA]</scope>
    <source>
        <strain evidence="3 4">NEG-M</strain>
    </source>
</reference>
<keyword evidence="1" id="KW-1133">Transmembrane helix</keyword>
<evidence type="ECO:0000256" key="1">
    <source>
        <dbReference type="SAM" id="Phobius"/>
    </source>
</evidence>
<dbReference type="VEuPathDB" id="AmoebaDB:NAEGRDRAFT_78040"/>
<keyword evidence="1" id="KW-0812">Transmembrane</keyword>
<dbReference type="AlphaFoldDB" id="D2V0G5"/>
<name>D2V0G5_NAEGR</name>
<organism evidence="4">
    <name type="scientific">Naegleria gruberi</name>
    <name type="common">Amoeba</name>
    <dbReference type="NCBI Taxonomy" id="5762"/>
    <lineage>
        <taxon>Eukaryota</taxon>
        <taxon>Discoba</taxon>
        <taxon>Heterolobosea</taxon>
        <taxon>Tetramitia</taxon>
        <taxon>Eutetramitia</taxon>
        <taxon>Vahlkampfiidae</taxon>
        <taxon>Naegleria</taxon>
    </lineage>
</organism>
<feature type="chain" id="PRO_5003037163" evidence="2">
    <location>
        <begin position="21"/>
        <end position="416"/>
    </location>
</feature>
<dbReference type="OMA" id="TDIYYNP"/>